<comment type="similarity">
    <text evidence="2 9">Belongs to the inositol monophosphatase superfamily. CysQ family.</text>
</comment>
<dbReference type="GO" id="GO:0000103">
    <property type="term" value="P:sulfate assimilation"/>
    <property type="evidence" value="ECO:0007669"/>
    <property type="project" value="TreeGrafter"/>
</dbReference>
<dbReference type="CDD" id="cd01638">
    <property type="entry name" value="CysQ"/>
    <property type="match status" value="1"/>
</dbReference>
<feature type="binding site" evidence="9">
    <location>
        <position position="212"/>
    </location>
    <ligand>
        <name>substrate</name>
    </ligand>
</feature>
<dbReference type="RefSeq" id="WP_080049676.1">
    <property type="nucleotide sequence ID" value="NZ_CP020100.1"/>
</dbReference>
<evidence type="ECO:0000256" key="7">
    <source>
        <dbReference type="ARBA" id="ARBA00022842"/>
    </source>
</evidence>
<dbReference type="InterPro" id="IPR020583">
    <property type="entry name" value="Inositol_monoP_metal-BS"/>
</dbReference>
<feature type="binding site" evidence="9">
    <location>
        <position position="86"/>
    </location>
    <ligand>
        <name>Mg(2+)</name>
        <dbReference type="ChEBI" id="CHEBI:18420"/>
        <label>1</label>
    </ligand>
</feature>
<evidence type="ECO:0000256" key="2">
    <source>
        <dbReference type="ARBA" id="ARBA00005289"/>
    </source>
</evidence>
<dbReference type="PROSITE" id="PS00630">
    <property type="entry name" value="IMP_2"/>
    <property type="match status" value="1"/>
</dbReference>
<feature type="binding site" evidence="9">
    <location>
        <position position="64"/>
    </location>
    <ligand>
        <name>substrate</name>
    </ligand>
</feature>
<dbReference type="GO" id="GO:0050427">
    <property type="term" value="P:3'-phosphoadenosine 5'-phosphosulfate metabolic process"/>
    <property type="evidence" value="ECO:0007669"/>
    <property type="project" value="TreeGrafter"/>
</dbReference>
<dbReference type="GO" id="GO:0008441">
    <property type="term" value="F:3'(2'),5'-bisphosphate nucleotidase activity"/>
    <property type="evidence" value="ECO:0007669"/>
    <property type="project" value="UniProtKB-UniRule"/>
</dbReference>
<dbReference type="InterPro" id="IPR020550">
    <property type="entry name" value="Inositol_monophosphatase_CS"/>
</dbReference>
<protein>
    <recommendedName>
        <fullName evidence="9">3'(2'),5'-bisphosphate nucleotidase CysQ</fullName>
        <ecNumber evidence="9">3.1.3.7</ecNumber>
    </recommendedName>
    <alternativeName>
        <fullName evidence="9">3'(2'),5-bisphosphonucleoside 3'(2')-phosphohydrolase</fullName>
    </alternativeName>
    <alternativeName>
        <fullName evidence="9">3'-phosphoadenosine 5'-phosphate phosphatase</fullName>
        <shortName evidence="9">PAP phosphatase</shortName>
    </alternativeName>
</protein>
<sequence length="270" mass="29410">MFELESIVRIAQEAGEQIMQVYQRSFDVAHKDDSSPVTEADLAAHQHILACLNQLTPDTPVLSEESTAEEIAQRHSWPKLWLVDPLDGTKEFIKRNGEFTVNIALIEHGIPVAGVVHAPALGVTYAGQSGAGAYKLLADGNQVAIRVATTPSAGAMWRVVGSRSHASEAVHKFLQRLPNAELVSMGSSLKLCLIAEGQADLYPRLGPTSEWDTAAAQAVVEAAGGQVLSWPELQPLRYNQRHDTLLNPYFIVCAGLHPDWLNADQTHVLR</sequence>
<dbReference type="NCBIfam" id="TIGR01331">
    <property type="entry name" value="bisphos_cysQ"/>
    <property type="match status" value="1"/>
</dbReference>
<evidence type="ECO:0000256" key="9">
    <source>
        <dbReference type="HAMAP-Rule" id="MF_02095"/>
    </source>
</evidence>
<dbReference type="FunFam" id="3.40.190.80:FF:000005">
    <property type="entry name" value="3'(2'),5'-bisphosphate nucleotidase CysQ"/>
    <property type="match status" value="1"/>
</dbReference>
<dbReference type="FunFam" id="3.30.540.10:FF:000007">
    <property type="entry name" value="3'(2'),5'-bisphosphate nucleotidase CysQ"/>
    <property type="match status" value="1"/>
</dbReference>
<dbReference type="PANTHER" id="PTHR43028:SF5">
    <property type="entry name" value="3'(2'),5'-BISPHOSPHATE NUCLEOTIDASE 1"/>
    <property type="match status" value="1"/>
</dbReference>
<dbReference type="GO" id="GO:0046854">
    <property type="term" value="P:phosphatidylinositol phosphate biosynthetic process"/>
    <property type="evidence" value="ECO:0007669"/>
    <property type="project" value="InterPro"/>
</dbReference>
<comment type="function">
    <text evidence="9">Converts adenosine-3',5'-bisphosphate (PAP) to AMP.</text>
</comment>
<dbReference type="EC" id="3.1.3.7" evidence="9"/>
<evidence type="ECO:0000256" key="10">
    <source>
        <dbReference type="PIRSR" id="PIRSR600760-2"/>
    </source>
</evidence>
<dbReference type="KEGG" id="ppha:BVH74_08710"/>
<feature type="binding site" evidence="9">
    <location>
        <position position="87"/>
    </location>
    <ligand>
        <name>Mg(2+)</name>
        <dbReference type="ChEBI" id="CHEBI:18420"/>
        <label>2</label>
    </ligand>
</feature>
<evidence type="ECO:0000256" key="3">
    <source>
        <dbReference type="ARBA" id="ARBA00022475"/>
    </source>
</evidence>
<keyword evidence="4 9" id="KW-0997">Cell inner membrane</keyword>
<dbReference type="PROSITE" id="PS00629">
    <property type="entry name" value="IMP_1"/>
    <property type="match status" value="1"/>
</dbReference>
<dbReference type="Gene3D" id="3.30.540.10">
    <property type="entry name" value="Fructose-1,6-Bisphosphatase, subunit A, domain 1"/>
    <property type="match status" value="1"/>
</dbReference>
<evidence type="ECO:0000256" key="5">
    <source>
        <dbReference type="ARBA" id="ARBA00022723"/>
    </source>
</evidence>
<feature type="binding site" evidence="9">
    <location>
        <position position="84"/>
    </location>
    <ligand>
        <name>Mg(2+)</name>
        <dbReference type="ChEBI" id="CHEBI:18420"/>
        <label>1</label>
    </ligand>
</feature>
<keyword evidence="8 9" id="KW-0472">Membrane</keyword>
<keyword evidence="7 9" id="KW-0460">Magnesium</keyword>
<dbReference type="HAMAP" id="MF_02095">
    <property type="entry name" value="CysQ"/>
    <property type="match status" value="1"/>
</dbReference>
<feature type="binding site" evidence="10">
    <location>
        <position position="64"/>
    </location>
    <ligand>
        <name>Mg(2+)</name>
        <dbReference type="ChEBI" id="CHEBI:18420"/>
        <label>1</label>
        <note>catalytic</note>
    </ligand>
</feature>
<evidence type="ECO:0000256" key="4">
    <source>
        <dbReference type="ARBA" id="ARBA00022519"/>
    </source>
</evidence>
<comment type="catalytic activity">
    <reaction evidence="1 9">
        <text>adenosine 3',5'-bisphosphate + H2O = AMP + phosphate</text>
        <dbReference type="Rhea" id="RHEA:10040"/>
        <dbReference type="ChEBI" id="CHEBI:15377"/>
        <dbReference type="ChEBI" id="CHEBI:43474"/>
        <dbReference type="ChEBI" id="CHEBI:58343"/>
        <dbReference type="ChEBI" id="CHEBI:456215"/>
        <dbReference type="EC" id="3.1.3.7"/>
    </reaction>
</comment>
<keyword evidence="3 9" id="KW-1003">Cell membrane</keyword>
<feature type="binding site" evidence="10">
    <location>
        <position position="212"/>
    </location>
    <ligand>
        <name>Mg(2+)</name>
        <dbReference type="ChEBI" id="CHEBI:18420"/>
        <label>1</label>
        <note>catalytic</note>
    </ligand>
</feature>
<dbReference type="Pfam" id="PF00459">
    <property type="entry name" value="Inositol_P"/>
    <property type="match status" value="1"/>
</dbReference>
<evidence type="ECO:0000256" key="8">
    <source>
        <dbReference type="ARBA" id="ARBA00023136"/>
    </source>
</evidence>
<keyword evidence="6 9" id="KW-0378">Hydrolase</keyword>
<dbReference type="STRING" id="1931241.BVH74_08710"/>
<dbReference type="GO" id="GO:0005886">
    <property type="term" value="C:plasma membrane"/>
    <property type="evidence" value="ECO:0007669"/>
    <property type="project" value="UniProtKB-SubCell"/>
</dbReference>
<comment type="cofactor">
    <cofactor evidence="9 10">
        <name>Mg(2+)</name>
        <dbReference type="ChEBI" id="CHEBI:18420"/>
    </cofactor>
</comment>
<name>A0A1V0B4G8_9GAMM</name>
<dbReference type="AlphaFoldDB" id="A0A1V0B4G8"/>
<evidence type="ECO:0000256" key="1">
    <source>
        <dbReference type="ARBA" id="ARBA00001625"/>
    </source>
</evidence>
<organism evidence="11 12">
    <name type="scientific">Halopseudomonas phragmitis</name>
    <dbReference type="NCBI Taxonomy" id="1931241"/>
    <lineage>
        <taxon>Bacteria</taxon>
        <taxon>Pseudomonadati</taxon>
        <taxon>Pseudomonadota</taxon>
        <taxon>Gammaproteobacteria</taxon>
        <taxon>Pseudomonadales</taxon>
        <taxon>Pseudomonadaceae</taxon>
        <taxon>Halopseudomonas</taxon>
    </lineage>
</organism>
<feature type="binding site" evidence="9">
    <location>
        <position position="64"/>
    </location>
    <ligand>
        <name>Mg(2+)</name>
        <dbReference type="ChEBI" id="CHEBI:18420"/>
        <label>1</label>
    </ligand>
</feature>
<accession>A0A1V0B4G8</accession>
<proteinExistence type="inferred from homology"/>
<evidence type="ECO:0000313" key="11">
    <source>
        <dbReference type="EMBL" id="AQZ94823.1"/>
    </source>
</evidence>
<dbReference type="SUPFAM" id="SSF56655">
    <property type="entry name" value="Carbohydrate phosphatase"/>
    <property type="match status" value="1"/>
</dbReference>
<keyword evidence="5 9" id="KW-0479">Metal-binding</keyword>
<feature type="binding site" evidence="10">
    <location>
        <position position="86"/>
    </location>
    <ligand>
        <name>Mg(2+)</name>
        <dbReference type="ChEBI" id="CHEBI:18420"/>
        <label>1</label>
        <note>catalytic</note>
    </ligand>
</feature>
<dbReference type="GO" id="GO:0000287">
    <property type="term" value="F:magnesium ion binding"/>
    <property type="evidence" value="ECO:0007669"/>
    <property type="project" value="UniProtKB-UniRule"/>
</dbReference>
<dbReference type="InterPro" id="IPR050725">
    <property type="entry name" value="CysQ/Inositol_MonoPase"/>
</dbReference>
<feature type="binding site" evidence="9">
    <location>
        <position position="212"/>
    </location>
    <ligand>
        <name>Mg(2+)</name>
        <dbReference type="ChEBI" id="CHEBI:18420"/>
        <label>2</label>
    </ligand>
</feature>
<reference evidence="11 12" key="1">
    <citation type="submission" date="2017-03" db="EMBL/GenBank/DDBJ databases">
        <title>Complete genome sequence of the novel DNRA strain Pseudomonas sp. S-6-2 isolated from Chinese polluted river sediment. Journal of Biotechnology.</title>
        <authorList>
            <person name="Li J."/>
            <person name="Xiang F."/>
            <person name="Wang L."/>
            <person name="Xi L."/>
            <person name="Liu J."/>
        </authorList>
    </citation>
    <scope>NUCLEOTIDE SEQUENCE [LARGE SCALE GENOMIC DNA]</scope>
    <source>
        <strain evidence="11 12">S-6-2</strain>
    </source>
</reference>
<evidence type="ECO:0000313" key="12">
    <source>
        <dbReference type="Proteomes" id="UP000243488"/>
    </source>
</evidence>
<gene>
    <name evidence="9" type="primary">cysQ</name>
    <name evidence="11" type="ORF">BVH74_08710</name>
</gene>
<keyword evidence="12" id="KW-1185">Reference proteome</keyword>
<dbReference type="EMBL" id="CP020100">
    <property type="protein sequence ID" value="AQZ94823.1"/>
    <property type="molecule type" value="Genomic_DNA"/>
</dbReference>
<dbReference type="PANTHER" id="PTHR43028">
    <property type="entry name" value="3'(2'),5'-BISPHOSPHATE NUCLEOTIDASE 1"/>
    <property type="match status" value="1"/>
</dbReference>
<dbReference type="Proteomes" id="UP000243488">
    <property type="component" value="Chromosome"/>
</dbReference>
<feature type="binding site" evidence="9">
    <location>
        <begin position="86"/>
        <end position="89"/>
    </location>
    <ligand>
        <name>substrate</name>
    </ligand>
</feature>
<dbReference type="InterPro" id="IPR006240">
    <property type="entry name" value="CysQ"/>
</dbReference>
<feature type="binding site" evidence="10">
    <location>
        <position position="84"/>
    </location>
    <ligand>
        <name>Mg(2+)</name>
        <dbReference type="ChEBI" id="CHEBI:18420"/>
        <label>1</label>
        <note>catalytic</note>
    </ligand>
</feature>
<dbReference type="InterPro" id="IPR000760">
    <property type="entry name" value="Inositol_monophosphatase-like"/>
</dbReference>
<feature type="binding site" evidence="10">
    <location>
        <position position="87"/>
    </location>
    <ligand>
        <name>Mg(2+)</name>
        <dbReference type="ChEBI" id="CHEBI:18420"/>
        <label>1</label>
        <note>catalytic</note>
    </ligand>
</feature>
<dbReference type="PRINTS" id="PR00377">
    <property type="entry name" value="IMPHPHTASES"/>
</dbReference>
<dbReference type="Gene3D" id="3.40.190.80">
    <property type="match status" value="1"/>
</dbReference>
<comment type="subcellular location">
    <subcellularLocation>
        <location evidence="9">Cell inner membrane</location>
        <topology evidence="9">Peripheral membrane protein</topology>
        <orientation evidence="9">Cytoplasmic side</orientation>
    </subcellularLocation>
</comment>
<evidence type="ECO:0000256" key="6">
    <source>
        <dbReference type="ARBA" id="ARBA00022801"/>
    </source>
</evidence>
<feature type="binding site" evidence="9">
    <location>
        <position position="84"/>
    </location>
    <ligand>
        <name>Mg(2+)</name>
        <dbReference type="ChEBI" id="CHEBI:18420"/>
        <label>2</label>
    </ligand>
</feature>